<evidence type="ECO:0000256" key="4">
    <source>
        <dbReference type="ARBA" id="ARBA00023014"/>
    </source>
</evidence>
<name>A0AAQ1G5B4_9GAMM</name>
<dbReference type="Gene3D" id="1.10.150.120">
    <property type="entry name" value="[2Fe-2S]-binding domain"/>
    <property type="match status" value="1"/>
</dbReference>
<organism evidence="6 7">
    <name type="scientific">Halopseudomonas aestusnigri</name>
    <dbReference type="NCBI Taxonomy" id="857252"/>
    <lineage>
        <taxon>Bacteria</taxon>
        <taxon>Pseudomonadati</taxon>
        <taxon>Pseudomonadota</taxon>
        <taxon>Gammaproteobacteria</taxon>
        <taxon>Pseudomonadales</taxon>
        <taxon>Pseudomonadaceae</taxon>
        <taxon>Halopseudomonas</taxon>
    </lineage>
</organism>
<dbReference type="InterPro" id="IPR051452">
    <property type="entry name" value="Diverse_Oxidoreductases"/>
</dbReference>
<evidence type="ECO:0000256" key="1">
    <source>
        <dbReference type="ARBA" id="ARBA00022714"/>
    </source>
</evidence>
<dbReference type="Pfam" id="PF01799">
    <property type="entry name" value="Fer2_2"/>
    <property type="match status" value="1"/>
</dbReference>
<dbReference type="InterPro" id="IPR036884">
    <property type="entry name" value="2Fe-2S-bd_dom_sf"/>
</dbReference>
<dbReference type="PANTHER" id="PTHR44379">
    <property type="entry name" value="OXIDOREDUCTASE WITH IRON-SULFUR SUBUNIT"/>
    <property type="match status" value="1"/>
</dbReference>
<dbReference type="SUPFAM" id="SSF47741">
    <property type="entry name" value="CO dehydrogenase ISP C-domain like"/>
    <property type="match status" value="1"/>
</dbReference>
<dbReference type="AlphaFoldDB" id="A0AAQ1G5B4"/>
<keyword evidence="7" id="KW-1185">Reference proteome</keyword>
<feature type="domain" description="[2Fe-2S]-binding" evidence="5">
    <location>
        <begin position="8"/>
        <end position="80"/>
    </location>
</feature>
<comment type="caution">
    <text evidence="6">The sequence shown here is derived from an EMBL/GenBank/DDBJ whole genome shotgun (WGS) entry which is preliminary data.</text>
</comment>
<keyword evidence="3" id="KW-0408">Iron</keyword>
<dbReference type="Proteomes" id="UP000243518">
    <property type="component" value="Unassembled WGS sequence"/>
</dbReference>
<accession>A0AAQ1G5B4</accession>
<protein>
    <submittedName>
        <fullName evidence="6">Carbon-monoxide dehydrogenase small subunit</fullName>
    </submittedName>
</protein>
<keyword evidence="4" id="KW-0411">Iron-sulfur</keyword>
<evidence type="ECO:0000256" key="3">
    <source>
        <dbReference type="ARBA" id="ARBA00023004"/>
    </source>
</evidence>
<evidence type="ECO:0000256" key="2">
    <source>
        <dbReference type="ARBA" id="ARBA00022723"/>
    </source>
</evidence>
<reference evidence="6 7" key="1">
    <citation type="submission" date="2016-10" db="EMBL/GenBank/DDBJ databases">
        <authorList>
            <person name="Varghese N."/>
            <person name="Submissions S."/>
        </authorList>
    </citation>
    <scope>NUCLEOTIDE SEQUENCE [LARGE SCALE GENOMIC DNA]</scope>
    <source>
        <strain evidence="6 7">CECT 8317</strain>
    </source>
</reference>
<dbReference type="RefSeq" id="WP_200818394.1">
    <property type="nucleotide sequence ID" value="NZ_FNVE01000001.1"/>
</dbReference>
<dbReference type="GO" id="GO:0046872">
    <property type="term" value="F:metal ion binding"/>
    <property type="evidence" value="ECO:0007669"/>
    <property type="project" value="UniProtKB-KW"/>
</dbReference>
<dbReference type="GO" id="GO:0016491">
    <property type="term" value="F:oxidoreductase activity"/>
    <property type="evidence" value="ECO:0007669"/>
    <property type="project" value="InterPro"/>
</dbReference>
<sequence>MQGRTVDTIEGLREDPLCERISTALVNAGALQCGYCTPGIVSSLTAALRHNPAADVAELEQALHGNLCRCTGYNGLRQAIAELAT</sequence>
<keyword evidence="2" id="KW-0479">Metal-binding</keyword>
<evidence type="ECO:0000259" key="5">
    <source>
        <dbReference type="Pfam" id="PF01799"/>
    </source>
</evidence>
<dbReference type="GO" id="GO:0051537">
    <property type="term" value="F:2 iron, 2 sulfur cluster binding"/>
    <property type="evidence" value="ECO:0007669"/>
    <property type="project" value="UniProtKB-KW"/>
</dbReference>
<evidence type="ECO:0000313" key="6">
    <source>
        <dbReference type="EMBL" id="SEF63572.1"/>
    </source>
</evidence>
<dbReference type="EMBL" id="FNVE01000001">
    <property type="protein sequence ID" value="SEF63572.1"/>
    <property type="molecule type" value="Genomic_DNA"/>
</dbReference>
<gene>
    <name evidence="6" type="ORF">SAMN05216586_101555</name>
</gene>
<evidence type="ECO:0000313" key="7">
    <source>
        <dbReference type="Proteomes" id="UP000243518"/>
    </source>
</evidence>
<dbReference type="PANTHER" id="PTHR44379:SF7">
    <property type="entry name" value="XANTHINE DEHYDROGENASE SUBUNIT E-RELATED"/>
    <property type="match status" value="1"/>
</dbReference>
<dbReference type="InterPro" id="IPR002888">
    <property type="entry name" value="2Fe-2S-bd"/>
</dbReference>
<keyword evidence="1" id="KW-0001">2Fe-2S</keyword>
<proteinExistence type="predicted"/>